<organism evidence="2 3">
    <name type="scientific">Didymella exigua CBS 183.55</name>
    <dbReference type="NCBI Taxonomy" id="1150837"/>
    <lineage>
        <taxon>Eukaryota</taxon>
        <taxon>Fungi</taxon>
        <taxon>Dikarya</taxon>
        <taxon>Ascomycota</taxon>
        <taxon>Pezizomycotina</taxon>
        <taxon>Dothideomycetes</taxon>
        <taxon>Pleosporomycetidae</taxon>
        <taxon>Pleosporales</taxon>
        <taxon>Pleosporineae</taxon>
        <taxon>Didymellaceae</taxon>
        <taxon>Didymella</taxon>
    </lineage>
</organism>
<feature type="region of interest" description="Disordered" evidence="1">
    <location>
        <begin position="165"/>
        <end position="196"/>
    </location>
</feature>
<proteinExistence type="predicted"/>
<evidence type="ECO:0000256" key="1">
    <source>
        <dbReference type="SAM" id="MobiDB-lite"/>
    </source>
</evidence>
<dbReference type="EMBL" id="ML978958">
    <property type="protein sequence ID" value="KAF1932842.1"/>
    <property type="molecule type" value="Genomic_DNA"/>
</dbReference>
<accession>A0A6A5RYC7</accession>
<protein>
    <submittedName>
        <fullName evidence="2">Uncharacterized protein</fullName>
    </submittedName>
</protein>
<dbReference type="AlphaFoldDB" id="A0A6A5RYC7"/>
<reference evidence="2" key="1">
    <citation type="journal article" date="2020" name="Stud. Mycol.">
        <title>101 Dothideomycetes genomes: a test case for predicting lifestyles and emergence of pathogens.</title>
        <authorList>
            <person name="Haridas S."/>
            <person name="Albert R."/>
            <person name="Binder M."/>
            <person name="Bloem J."/>
            <person name="Labutti K."/>
            <person name="Salamov A."/>
            <person name="Andreopoulos B."/>
            <person name="Baker S."/>
            <person name="Barry K."/>
            <person name="Bills G."/>
            <person name="Bluhm B."/>
            <person name="Cannon C."/>
            <person name="Castanera R."/>
            <person name="Culley D."/>
            <person name="Daum C."/>
            <person name="Ezra D."/>
            <person name="Gonzalez J."/>
            <person name="Henrissat B."/>
            <person name="Kuo A."/>
            <person name="Liang C."/>
            <person name="Lipzen A."/>
            <person name="Lutzoni F."/>
            <person name="Magnuson J."/>
            <person name="Mondo S."/>
            <person name="Nolan M."/>
            <person name="Ohm R."/>
            <person name="Pangilinan J."/>
            <person name="Park H.-J."/>
            <person name="Ramirez L."/>
            <person name="Alfaro M."/>
            <person name="Sun H."/>
            <person name="Tritt A."/>
            <person name="Yoshinaga Y."/>
            <person name="Zwiers L.-H."/>
            <person name="Turgeon B."/>
            <person name="Goodwin S."/>
            <person name="Spatafora J."/>
            <person name="Crous P."/>
            <person name="Grigoriev I."/>
        </authorList>
    </citation>
    <scope>NUCLEOTIDE SEQUENCE</scope>
    <source>
        <strain evidence="2">CBS 183.55</strain>
    </source>
</reference>
<evidence type="ECO:0000313" key="3">
    <source>
        <dbReference type="Proteomes" id="UP000800082"/>
    </source>
</evidence>
<gene>
    <name evidence="2" type="ORF">M421DRAFT_1425</name>
</gene>
<feature type="region of interest" description="Disordered" evidence="1">
    <location>
        <begin position="39"/>
        <end position="65"/>
    </location>
</feature>
<dbReference type="GeneID" id="54345138"/>
<dbReference type="Proteomes" id="UP000800082">
    <property type="component" value="Unassembled WGS sequence"/>
</dbReference>
<dbReference type="RefSeq" id="XP_033453090.1">
    <property type="nucleotide sequence ID" value="XM_033587492.1"/>
</dbReference>
<keyword evidence="3" id="KW-1185">Reference proteome</keyword>
<evidence type="ECO:0000313" key="2">
    <source>
        <dbReference type="EMBL" id="KAF1932842.1"/>
    </source>
</evidence>
<sequence>MNFDGASDSKPALETVQEHHIAANLEYKPTKLRRFMSIGSRGSKPSSRIDMNTKPGSIPPLQTLLPRSTDLEPRAKRHTKRSISTFLLPTPFSAHEDRPADNNDTGTAQEPLLVTATASLSLPAAAVREVTAKPYQSVQSQPLRDWATKSFCDMPFLVSRTAALTSHPVSQEDLESDKFQTPRGFGGRQMGDHVEK</sequence>
<name>A0A6A5RYC7_9PLEO</name>
<dbReference type="OrthoDB" id="3789571at2759"/>